<keyword evidence="8" id="KW-0902">Two-component regulatory system</keyword>
<dbReference type="EC" id="2.7.13.3" evidence="2"/>
<dbReference type="InterPro" id="IPR036890">
    <property type="entry name" value="HATPase_C_sf"/>
</dbReference>
<dbReference type="Pfam" id="PF02518">
    <property type="entry name" value="HATPase_c"/>
    <property type="match status" value="1"/>
</dbReference>
<sequence>MDRIGTLFYTTKEKGTGLGTMVSIRLIEAMKGKIVYTSEEGKGTQVVITLPLVEVENQHAE</sequence>
<keyword evidence="4" id="KW-0808">Transferase</keyword>
<dbReference type="PANTHER" id="PTHR43065">
    <property type="entry name" value="SENSOR HISTIDINE KINASE"/>
    <property type="match status" value="1"/>
</dbReference>
<keyword evidence="5" id="KW-0547">Nucleotide-binding</keyword>
<comment type="caution">
    <text evidence="10">The sequence shown here is derived from an EMBL/GenBank/DDBJ whole genome shotgun (WGS) entry which is preliminary data.</text>
</comment>
<proteinExistence type="predicted"/>
<evidence type="ECO:0000259" key="9">
    <source>
        <dbReference type="PROSITE" id="PS50109"/>
    </source>
</evidence>
<keyword evidence="7" id="KW-0067">ATP-binding</keyword>
<feature type="domain" description="Histidine kinase" evidence="9">
    <location>
        <begin position="1"/>
        <end position="54"/>
    </location>
</feature>
<evidence type="ECO:0000256" key="1">
    <source>
        <dbReference type="ARBA" id="ARBA00000085"/>
    </source>
</evidence>
<evidence type="ECO:0000256" key="8">
    <source>
        <dbReference type="ARBA" id="ARBA00023012"/>
    </source>
</evidence>
<organism evidence="10 11">
    <name type="scientific">Bacillus carboniphilus</name>
    <dbReference type="NCBI Taxonomy" id="86663"/>
    <lineage>
        <taxon>Bacteria</taxon>
        <taxon>Bacillati</taxon>
        <taxon>Bacillota</taxon>
        <taxon>Bacilli</taxon>
        <taxon>Bacillales</taxon>
        <taxon>Bacillaceae</taxon>
        <taxon>Bacillus</taxon>
    </lineage>
</organism>
<dbReference type="EMBL" id="BAAADJ010000014">
    <property type="protein sequence ID" value="GAA0324134.1"/>
    <property type="molecule type" value="Genomic_DNA"/>
</dbReference>
<protein>
    <recommendedName>
        <fullName evidence="2">histidine kinase</fullName>
        <ecNumber evidence="2">2.7.13.3</ecNumber>
    </recommendedName>
</protein>
<name>A0ABN0W3H5_9BACI</name>
<accession>A0ABN0W3H5</accession>
<evidence type="ECO:0000256" key="2">
    <source>
        <dbReference type="ARBA" id="ARBA00012438"/>
    </source>
</evidence>
<keyword evidence="11" id="KW-1185">Reference proteome</keyword>
<evidence type="ECO:0000256" key="3">
    <source>
        <dbReference type="ARBA" id="ARBA00022553"/>
    </source>
</evidence>
<evidence type="ECO:0000256" key="5">
    <source>
        <dbReference type="ARBA" id="ARBA00022741"/>
    </source>
</evidence>
<evidence type="ECO:0000313" key="11">
    <source>
        <dbReference type="Proteomes" id="UP001500782"/>
    </source>
</evidence>
<dbReference type="InterPro" id="IPR004358">
    <property type="entry name" value="Sig_transdc_His_kin-like_C"/>
</dbReference>
<dbReference type="InterPro" id="IPR003594">
    <property type="entry name" value="HATPase_dom"/>
</dbReference>
<dbReference type="PRINTS" id="PR00344">
    <property type="entry name" value="BCTRLSENSOR"/>
</dbReference>
<evidence type="ECO:0000256" key="7">
    <source>
        <dbReference type="ARBA" id="ARBA00022840"/>
    </source>
</evidence>
<evidence type="ECO:0000313" key="10">
    <source>
        <dbReference type="EMBL" id="GAA0324134.1"/>
    </source>
</evidence>
<dbReference type="Proteomes" id="UP001500782">
    <property type="component" value="Unassembled WGS sequence"/>
</dbReference>
<dbReference type="PROSITE" id="PS50109">
    <property type="entry name" value="HIS_KIN"/>
    <property type="match status" value="1"/>
</dbReference>
<gene>
    <name evidence="10" type="ORF">GCM10008967_13330</name>
</gene>
<dbReference type="PANTHER" id="PTHR43065:SF10">
    <property type="entry name" value="PEROXIDE STRESS-ACTIVATED HISTIDINE KINASE MAK3"/>
    <property type="match status" value="1"/>
</dbReference>
<keyword evidence="3" id="KW-0597">Phosphoprotein</keyword>
<comment type="catalytic activity">
    <reaction evidence="1">
        <text>ATP + protein L-histidine = ADP + protein N-phospho-L-histidine.</text>
        <dbReference type="EC" id="2.7.13.3"/>
    </reaction>
</comment>
<evidence type="ECO:0000256" key="6">
    <source>
        <dbReference type="ARBA" id="ARBA00022777"/>
    </source>
</evidence>
<dbReference type="Gene3D" id="3.30.565.10">
    <property type="entry name" value="Histidine kinase-like ATPase, C-terminal domain"/>
    <property type="match status" value="1"/>
</dbReference>
<dbReference type="InterPro" id="IPR005467">
    <property type="entry name" value="His_kinase_dom"/>
</dbReference>
<reference evidence="10 11" key="1">
    <citation type="journal article" date="2019" name="Int. J. Syst. Evol. Microbiol.">
        <title>The Global Catalogue of Microorganisms (GCM) 10K type strain sequencing project: providing services to taxonomists for standard genome sequencing and annotation.</title>
        <authorList>
            <consortium name="The Broad Institute Genomics Platform"/>
            <consortium name="The Broad Institute Genome Sequencing Center for Infectious Disease"/>
            <person name="Wu L."/>
            <person name="Ma J."/>
        </authorList>
    </citation>
    <scope>NUCLEOTIDE SEQUENCE [LARGE SCALE GENOMIC DNA]</scope>
    <source>
        <strain evidence="10 11">JCM 9731</strain>
    </source>
</reference>
<dbReference type="SUPFAM" id="SSF55874">
    <property type="entry name" value="ATPase domain of HSP90 chaperone/DNA topoisomerase II/histidine kinase"/>
    <property type="match status" value="1"/>
</dbReference>
<evidence type="ECO:0000256" key="4">
    <source>
        <dbReference type="ARBA" id="ARBA00022679"/>
    </source>
</evidence>
<keyword evidence="6" id="KW-0418">Kinase</keyword>